<organism evidence="10 11">
    <name type="scientific">Bacteroides clarus</name>
    <dbReference type="NCBI Taxonomy" id="626929"/>
    <lineage>
        <taxon>Bacteria</taxon>
        <taxon>Pseudomonadati</taxon>
        <taxon>Bacteroidota</taxon>
        <taxon>Bacteroidia</taxon>
        <taxon>Bacteroidales</taxon>
        <taxon>Bacteroidaceae</taxon>
        <taxon>Bacteroides</taxon>
    </lineage>
</organism>
<evidence type="ECO:0000256" key="1">
    <source>
        <dbReference type="ARBA" id="ARBA00004071"/>
    </source>
</evidence>
<sequence>MKNKLLFISLITLLSLNLFAQQNTQDKKMAWWREARFGMFIHWGPYAVWGGDYHGYLSRMGGPAWMMNRCKIPVQEYQEMTKTFNPVKYNPETWVRLAKEAGMKYMIITAKHHDGFAMFKSKASKYNIVDFTPYNKDILDELAKACRKYGMKLGFYYSQAQDWNNPGGATHRRPMQQGWPNPNSEAIDAYTLAHNGSWDPIQQTRTIEEYTDSVAIPQIKELLENYGDVAVIWWDTPSGPASCAKKINEVIKKYPQVITNDRLIRNEKHITGDYKTPEQMIPTEKQLDGTDWETCMTLNNSWGYQCRGIVWKSPQTVIVNLIDIVSKGGNLLLNIGPDPEGVIPEGNVKRLKIIGKWMKKYGNSIYGTERCKVKKPDFGYCTQRIIGNKTHIYLHVINWPEDRQLLFRLYQNTSSVRLLHNGQKLNFKNTHDGIYINTPRKAPDKIASVIELTFDSVLPRYPIKSMNDNNYDIIDGNN</sequence>
<evidence type="ECO:0000313" key="10">
    <source>
        <dbReference type="EMBL" id="OUO02005.1"/>
    </source>
</evidence>
<dbReference type="InterPro" id="IPR017853">
    <property type="entry name" value="GH"/>
</dbReference>
<dbReference type="InterPro" id="IPR016286">
    <property type="entry name" value="FUC_metazoa-typ"/>
</dbReference>
<dbReference type="PANTHER" id="PTHR10030">
    <property type="entry name" value="ALPHA-L-FUCOSIDASE"/>
    <property type="match status" value="1"/>
</dbReference>
<keyword evidence="4 8" id="KW-0732">Signal</keyword>
<feature type="site" description="May be important for catalysis" evidence="7">
    <location>
        <position position="295"/>
    </location>
</feature>
<evidence type="ECO:0000256" key="4">
    <source>
        <dbReference type="ARBA" id="ARBA00022729"/>
    </source>
</evidence>
<evidence type="ECO:0000256" key="5">
    <source>
        <dbReference type="ARBA" id="ARBA00022801"/>
    </source>
</evidence>
<dbReference type="GO" id="GO:0005764">
    <property type="term" value="C:lysosome"/>
    <property type="evidence" value="ECO:0007669"/>
    <property type="project" value="TreeGrafter"/>
</dbReference>
<dbReference type="InterPro" id="IPR057739">
    <property type="entry name" value="Glyco_hydro_29_N"/>
</dbReference>
<dbReference type="EC" id="3.2.1.51" evidence="3"/>
<feature type="chain" id="PRO_5012305622" description="alpha-L-fucosidase" evidence="8">
    <location>
        <begin position="21"/>
        <end position="478"/>
    </location>
</feature>
<dbReference type="SMART" id="SM00812">
    <property type="entry name" value="Alpha_L_fucos"/>
    <property type="match status" value="1"/>
</dbReference>
<evidence type="ECO:0000256" key="3">
    <source>
        <dbReference type="ARBA" id="ARBA00012662"/>
    </source>
</evidence>
<dbReference type="GO" id="GO:0006004">
    <property type="term" value="P:fucose metabolic process"/>
    <property type="evidence" value="ECO:0007669"/>
    <property type="project" value="InterPro"/>
</dbReference>
<dbReference type="EMBL" id="NFII01000003">
    <property type="protein sequence ID" value="OUO02005.1"/>
    <property type="molecule type" value="Genomic_DNA"/>
</dbReference>
<evidence type="ECO:0000256" key="2">
    <source>
        <dbReference type="ARBA" id="ARBA00007951"/>
    </source>
</evidence>
<dbReference type="Proteomes" id="UP000195386">
    <property type="component" value="Unassembled WGS sequence"/>
</dbReference>
<feature type="signal peptide" evidence="8">
    <location>
        <begin position="1"/>
        <end position="20"/>
    </location>
</feature>
<dbReference type="Pfam" id="PF01120">
    <property type="entry name" value="Alpha_L_fucos"/>
    <property type="match status" value="1"/>
</dbReference>
<proteinExistence type="inferred from homology"/>
<accession>A0A1Y3YVW4</accession>
<comment type="caution">
    <text evidence="10">The sequence shown here is derived from an EMBL/GenBank/DDBJ whole genome shotgun (WGS) entry which is preliminary data.</text>
</comment>
<comment type="function">
    <text evidence="1">Alpha-L-fucosidase is responsible for hydrolyzing the alpha-1,6-linked fucose joined to the reducing-end N-acetylglucosamine of the carbohydrate moieties of glycoproteins.</text>
</comment>
<dbReference type="SUPFAM" id="SSF51445">
    <property type="entry name" value="(Trans)glycosidases"/>
    <property type="match status" value="1"/>
</dbReference>
<dbReference type="Gene3D" id="2.60.40.1180">
    <property type="entry name" value="Golgi alpha-mannosidase II"/>
    <property type="match status" value="1"/>
</dbReference>
<keyword evidence="6" id="KW-0326">Glycosidase</keyword>
<evidence type="ECO:0000313" key="11">
    <source>
        <dbReference type="Proteomes" id="UP000195386"/>
    </source>
</evidence>
<dbReference type="RefSeq" id="WP_087425545.1">
    <property type="nucleotide sequence ID" value="NZ_CATZGC010000028.1"/>
</dbReference>
<dbReference type="AlphaFoldDB" id="A0A1Y3YVW4"/>
<dbReference type="GO" id="GO:0004560">
    <property type="term" value="F:alpha-L-fucosidase activity"/>
    <property type="evidence" value="ECO:0007669"/>
    <property type="project" value="InterPro"/>
</dbReference>
<dbReference type="InterPro" id="IPR013780">
    <property type="entry name" value="Glyco_hydro_b"/>
</dbReference>
<name>A0A1Y3YVW4_9BACE</name>
<evidence type="ECO:0000256" key="8">
    <source>
        <dbReference type="SAM" id="SignalP"/>
    </source>
</evidence>
<gene>
    <name evidence="10" type="ORF">B5F97_04240</name>
</gene>
<feature type="domain" description="Glycoside hydrolase family 29 N-terminal" evidence="9">
    <location>
        <begin position="23"/>
        <end position="363"/>
    </location>
</feature>
<dbReference type="Gene3D" id="3.20.20.80">
    <property type="entry name" value="Glycosidases"/>
    <property type="match status" value="1"/>
</dbReference>
<evidence type="ECO:0000259" key="9">
    <source>
        <dbReference type="Pfam" id="PF01120"/>
    </source>
</evidence>
<dbReference type="PANTHER" id="PTHR10030:SF37">
    <property type="entry name" value="ALPHA-L-FUCOSIDASE-RELATED"/>
    <property type="match status" value="1"/>
</dbReference>
<evidence type="ECO:0000256" key="7">
    <source>
        <dbReference type="PIRSR" id="PIRSR001092-1"/>
    </source>
</evidence>
<keyword evidence="5" id="KW-0378">Hydrolase</keyword>
<comment type="similarity">
    <text evidence="2">Belongs to the glycosyl hydrolase 29 family.</text>
</comment>
<dbReference type="PIRSF" id="PIRSF001092">
    <property type="entry name" value="Alpha-L-fucosidase"/>
    <property type="match status" value="1"/>
</dbReference>
<evidence type="ECO:0000256" key="6">
    <source>
        <dbReference type="ARBA" id="ARBA00023295"/>
    </source>
</evidence>
<protein>
    <recommendedName>
        <fullName evidence="3">alpha-L-fucosidase</fullName>
        <ecNumber evidence="3">3.2.1.51</ecNumber>
    </recommendedName>
</protein>
<dbReference type="GO" id="GO:0016139">
    <property type="term" value="P:glycoside catabolic process"/>
    <property type="evidence" value="ECO:0007669"/>
    <property type="project" value="TreeGrafter"/>
</dbReference>
<reference evidence="11" key="1">
    <citation type="submission" date="2017-04" db="EMBL/GenBank/DDBJ databases">
        <title>Function of individual gut microbiota members based on whole genome sequencing of pure cultures obtained from chicken caecum.</title>
        <authorList>
            <person name="Medvecky M."/>
            <person name="Cejkova D."/>
            <person name="Polansky O."/>
            <person name="Karasova D."/>
            <person name="Kubasova T."/>
            <person name="Cizek A."/>
            <person name="Rychlik I."/>
        </authorList>
    </citation>
    <scope>NUCLEOTIDE SEQUENCE [LARGE SCALE GENOMIC DNA]</scope>
    <source>
        <strain evidence="11">An43</strain>
    </source>
</reference>
<dbReference type="InterPro" id="IPR000933">
    <property type="entry name" value="Glyco_hydro_29"/>
</dbReference>